<accession>A0A699IL70</accession>
<reference evidence="1" key="1">
    <citation type="journal article" date="2019" name="Sci. Rep.">
        <title>Draft genome of Tanacetum cinerariifolium, the natural source of mosquito coil.</title>
        <authorList>
            <person name="Yamashiro T."/>
            <person name="Shiraishi A."/>
            <person name="Satake H."/>
            <person name="Nakayama K."/>
        </authorList>
    </citation>
    <scope>NUCLEOTIDE SEQUENCE</scope>
</reference>
<dbReference type="AlphaFoldDB" id="A0A699IL70"/>
<proteinExistence type="predicted"/>
<dbReference type="EMBL" id="BKCJ010297227">
    <property type="protein sequence ID" value="GEZ58685.1"/>
    <property type="molecule type" value="Genomic_DNA"/>
</dbReference>
<name>A0A699IL70_TANCI</name>
<organism evidence="1">
    <name type="scientific">Tanacetum cinerariifolium</name>
    <name type="common">Dalmatian daisy</name>
    <name type="synonym">Chrysanthemum cinerariifolium</name>
    <dbReference type="NCBI Taxonomy" id="118510"/>
    <lineage>
        <taxon>Eukaryota</taxon>
        <taxon>Viridiplantae</taxon>
        <taxon>Streptophyta</taxon>
        <taxon>Embryophyta</taxon>
        <taxon>Tracheophyta</taxon>
        <taxon>Spermatophyta</taxon>
        <taxon>Magnoliopsida</taxon>
        <taxon>eudicotyledons</taxon>
        <taxon>Gunneridae</taxon>
        <taxon>Pentapetalae</taxon>
        <taxon>asterids</taxon>
        <taxon>campanulids</taxon>
        <taxon>Asterales</taxon>
        <taxon>Asteraceae</taxon>
        <taxon>Asteroideae</taxon>
        <taxon>Anthemideae</taxon>
        <taxon>Anthemidinae</taxon>
        <taxon>Tanacetum</taxon>
    </lineage>
</organism>
<evidence type="ECO:0000313" key="1">
    <source>
        <dbReference type="EMBL" id="GEZ58685.1"/>
    </source>
</evidence>
<gene>
    <name evidence="1" type="ORF">Tci_530658</name>
</gene>
<comment type="caution">
    <text evidence="1">The sequence shown here is derived from an EMBL/GenBank/DDBJ whole genome shotgun (WGS) entry which is preliminary data.</text>
</comment>
<sequence>MVTLPLLMVACCRGLDEFLSWLFVGGYRENDMVIHIEKTGMMRLVVEIWCAGKIADVFDKATWSFDGLRPEKVDLKRKSVQELRVHLKLFQLHVVDIHIIEEQ</sequence>
<protein>
    <submittedName>
        <fullName evidence="1">Uncharacterized protein</fullName>
    </submittedName>
</protein>